<organism evidence="4 5">
    <name type="scientific">Lacunisphaera limnophila</name>
    <dbReference type="NCBI Taxonomy" id="1838286"/>
    <lineage>
        <taxon>Bacteria</taxon>
        <taxon>Pseudomonadati</taxon>
        <taxon>Verrucomicrobiota</taxon>
        <taxon>Opitutia</taxon>
        <taxon>Opitutales</taxon>
        <taxon>Opitutaceae</taxon>
        <taxon>Lacunisphaera</taxon>
    </lineage>
</organism>
<dbReference type="PRINTS" id="PR01438">
    <property type="entry name" value="UNVRSLSTRESS"/>
</dbReference>
<evidence type="ECO:0000256" key="2">
    <source>
        <dbReference type="PIRNR" id="PIRNR006276"/>
    </source>
</evidence>
<keyword evidence="2" id="KW-0963">Cytoplasm</keyword>
<evidence type="ECO:0000313" key="4">
    <source>
        <dbReference type="EMBL" id="AOS43283.1"/>
    </source>
</evidence>
<evidence type="ECO:0000259" key="3">
    <source>
        <dbReference type="Pfam" id="PF00582"/>
    </source>
</evidence>
<dbReference type="KEGG" id="obg:Verru16b_00326"/>
<reference evidence="4 5" key="1">
    <citation type="submission" date="2016-06" db="EMBL/GenBank/DDBJ databases">
        <title>Three novel species with peptidoglycan cell walls form the new genus Lacunisphaera gen. nov. in the family Opitutaceae of the verrucomicrobial subdivision 4.</title>
        <authorList>
            <person name="Rast P."/>
            <person name="Gloeckner I."/>
            <person name="Jogler M."/>
            <person name="Boedeker C."/>
            <person name="Jeske O."/>
            <person name="Wiegand S."/>
            <person name="Reinhardt R."/>
            <person name="Schumann P."/>
            <person name="Rohde M."/>
            <person name="Spring S."/>
            <person name="Gloeckner F.O."/>
            <person name="Jogler C."/>
        </authorList>
    </citation>
    <scope>NUCLEOTIDE SEQUENCE [LARGE SCALE GENOMIC DNA]</scope>
    <source>
        <strain evidence="4 5">IG16b</strain>
    </source>
</reference>
<dbReference type="PANTHER" id="PTHR46268:SF6">
    <property type="entry name" value="UNIVERSAL STRESS PROTEIN UP12"/>
    <property type="match status" value="1"/>
</dbReference>
<proteinExistence type="inferred from homology"/>
<keyword evidence="5" id="KW-1185">Reference proteome</keyword>
<sequence>MKTFLVPVDFSPVTDKVIDAALGFARAMQGRVILLHIIQPPVIAGGEHALPADVIEEVVQNNQRAALQKLDGRRESFRKEAIDCSVAAEVGAPDRVIVAEAAKRQADFIIMGSHGHGRLYDFLVGSTASGVIKQATCGVIVIPPADRHD</sequence>
<comment type="subcellular location">
    <subcellularLocation>
        <location evidence="2">Cytoplasm</location>
    </subcellularLocation>
</comment>
<protein>
    <recommendedName>
        <fullName evidence="2">Universal stress protein</fullName>
    </recommendedName>
</protein>
<dbReference type="CDD" id="cd00293">
    <property type="entry name" value="USP-like"/>
    <property type="match status" value="1"/>
</dbReference>
<dbReference type="SUPFAM" id="SSF52402">
    <property type="entry name" value="Adenine nucleotide alpha hydrolases-like"/>
    <property type="match status" value="1"/>
</dbReference>
<dbReference type="Pfam" id="PF00582">
    <property type="entry name" value="Usp"/>
    <property type="match status" value="1"/>
</dbReference>
<comment type="similarity">
    <text evidence="1 2">Belongs to the universal stress protein A family.</text>
</comment>
<gene>
    <name evidence="4" type="ORF">Verru16b_00326</name>
</gene>
<name>A0A1I7PI29_9BACT</name>
<dbReference type="PANTHER" id="PTHR46268">
    <property type="entry name" value="STRESS RESPONSE PROTEIN NHAX"/>
    <property type="match status" value="1"/>
</dbReference>
<dbReference type="InterPro" id="IPR006016">
    <property type="entry name" value="UspA"/>
</dbReference>
<dbReference type="STRING" id="1838286.Verru16b_00326"/>
<dbReference type="RefSeq" id="WP_069960654.1">
    <property type="nucleotide sequence ID" value="NZ_CP016094.1"/>
</dbReference>
<dbReference type="EMBL" id="CP016094">
    <property type="protein sequence ID" value="AOS43283.1"/>
    <property type="molecule type" value="Genomic_DNA"/>
</dbReference>
<dbReference type="GO" id="GO:0005737">
    <property type="term" value="C:cytoplasm"/>
    <property type="evidence" value="ECO:0007669"/>
    <property type="project" value="UniProtKB-SubCell"/>
</dbReference>
<dbReference type="Proteomes" id="UP000095228">
    <property type="component" value="Chromosome"/>
</dbReference>
<dbReference type="InterPro" id="IPR006015">
    <property type="entry name" value="Universal_stress_UspA"/>
</dbReference>
<dbReference type="AlphaFoldDB" id="A0A1I7PI29"/>
<dbReference type="InterPro" id="IPR014729">
    <property type="entry name" value="Rossmann-like_a/b/a_fold"/>
</dbReference>
<accession>A0A1I7PI29</accession>
<feature type="domain" description="UspA" evidence="3">
    <location>
        <begin position="1"/>
        <end position="143"/>
    </location>
</feature>
<evidence type="ECO:0000256" key="1">
    <source>
        <dbReference type="ARBA" id="ARBA00008791"/>
    </source>
</evidence>
<dbReference type="PIRSF" id="PIRSF006276">
    <property type="entry name" value="UspA"/>
    <property type="match status" value="1"/>
</dbReference>
<dbReference type="OrthoDB" id="8547832at2"/>
<evidence type="ECO:0000313" key="5">
    <source>
        <dbReference type="Proteomes" id="UP000095228"/>
    </source>
</evidence>
<dbReference type="Gene3D" id="3.40.50.620">
    <property type="entry name" value="HUPs"/>
    <property type="match status" value="1"/>
</dbReference>